<sequence length="125" mass="14788">MKAGDTWDSSTSRTYTYVHACIHAYTPRILRTSLYFNGVQNCIHYFLFFLFSFLYSIFFAFCLLCSYHTFIGGWMLFKSNRGGFAYKRHAAHVWTGVDFVCCLRAWWLFSLLLYLFVSFLSFLSH</sequence>
<keyword evidence="1" id="KW-0812">Transmembrane</keyword>
<gene>
    <name evidence="2" type="ORF">ASPBRDRAFT_255326</name>
</gene>
<dbReference type="AlphaFoldDB" id="A0A1L9V2H2"/>
<keyword evidence="1" id="KW-0472">Membrane</keyword>
<proteinExistence type="predicted"/>
<dbReference type="EMBL" id="KV878679">
    <property type="protein sequence ID" value="OJJ78022.1"/>
    <property type="molecule type" value="Genomic_DNA"/>
</dbReference>
<dbReference type="GeneID" id="93574673"/>
<reference evidence="3" key="1">
    <citation type="journal article" date="2017" name="Genome Biol.">
        <title>Comparative genomics reveals high biological diversity and specific adaptations in the industrially and medically important fungal genus Aspergillus.</title>
        <authorList>
            <person name="de Vries R.P."/>
            <person name="Riley R."/>
            <person name="Wiebenga A."/>
            <person name="Aguilar-Osorio G."/>
            <person name="Amillis S."/>
            <person name="Uchima C.A."/>
            <person name="Anderluh G."/>
            <person name="Asadollahi M."/>
            <person name="Askin M."/>
            <person name="Barry K."/>
            <person name="Battaglia E."/>
            <person name="Bayram O."/>
            <person name="Benocci T."/>
            <person name="Braus-Stromeyer S.A."/>
            <person name="Caldana C."/>
            <person name="Canovas D."/>
            <person name="Cerqueira G.C."/>
            <person name="Chen F."/>
            <person name="Chen W."/>
            <person name="Choi C."/>
            <person name="Clum A."/>
            <person name="Dos Santos R.A."/>
            <person name="Damasio A.R."/>
            <person name="Diallinas G."/>
            <person name="Emri T."/>
            <person name="Fekete E."/>
            <person name="Flipphi M."/>
            <person name="Freyberg S."/>
            <person name="Gallo A."/>
            <person name="Gournas C."/>
            <person name="Habgood R."/>
            <person name="Hainaut M."/>
            <person name="Harispe M.L."/>
            <person name="Henrissat B."/>
            <person name="Hilden K.S."/>
            <person name="Hope R."/>
            <person name="Hossain A."/>
            <person name="Karabika E."/>
            <person name="Karaffa L."/>
            <person name="Karanyi Z."/>
            <person name="Krasevec N."/>
            <person name="Kuo A."/>
            <person name="Kusch H."/>
            <person name="LaButti K."/>
            <person name="Lagendijk E.L."/>
            <person name="Lapidus A."/>
            <person name="Levasseur A."/>
            <person name="Lindquist E."/>
            <person name="Lipzen A."/>
            <person name="Logrieco A.F."/>
            <person name="MacCabe A."/>
            <person name="Maekelae M.R."/>
            <person name="Malavazi I."/>
            <person name="Melin P."/>
            <person name="Meyer V."/>
            <person name="Mielnichuk N."/>
            <person name="Miskei M."/>
            <person name="Molnar A.P."/>
            <person name="Mule G."/>
            <person name="Ngan C.Y."/>
            <person name="Orejas M."/>
            <person name="Orosz E."/>
            <person name="Ouedraogo J.P."/>
            <person name="Overkamp K.M."/>
            <person name="Park H.-S."/>
            <person name="Perrone G."/>
            <person name="Piumi F."/>
            <person name="Punt P.J."/>
            <person name="Ram A.F."/>
            <person name="Ramon A."/>
            <person name="Rauscher S."/>
            <person name="Record E."/>
            <person name="Riano-Pachon D.M."/>
            <person name="Robert V."/>
            <person name="Roehrig J."/>
            <person name="Ruller R."/>
            <person name="Salamov A."/>
            <person name="Salih N.S."/>
            <person name="Samson R.A."/>
            <person name="Sandor E."/>
            <person name="Sanguinetti M."/>
            <person name="Schuetze T."/>
            <person name="Sepcic K."/>
            <person name="Shelest E."/>
            <person name="Sherlock G."/>
            <person name="Sophianopoulou V."/>
            <person name="Squina F.M."/>
            <person name="Sun H."/>
            <person name="Susca A."/>
            <person name="Todd R.B."/>
            <person name="Tsang A."/>
            <person name="Unkles S.E."/>
            <person name="van de Wiele N."/>
            <person name="van Rossen-Uffink D."/>
            <person name="Oliveira J.V."/>
            <person name="Vesth T.C."/>
            <person name="Visser J."/>
            <person name="Yu J.-H."/>
            <person name="Zhou M."/>
            <person name="Andersen M.R."/>
            <person name="Archer D.B."/>
            <person name="Baker S.E."/>
            <person name="Benoit I."/>
            <person name="Brakhage A.A."/>
            <person name="Braus G.H."/>
            <person name="Fischer R."/>
            <person name="Frisvad J.C."/>
            <person name="Goldman G.H."/>
            <person name="Houbraken J."/>
            <person name="Oakley B."/>
            <person name="Pocsi I."/>
            <person name="Scazzocchio C."/>
            <person name="Seiboth B."/>
            <person name="vanKuyk P.A."/>
            <person name="Wortman J."/>
            <person name="Dyer P.S."/>
            <person name="Grigoriev I.V."/>
        </authorList>
    </citation>
    <scope>NUCLEOTIDE SEQUENCE [LARGE SCALE GENOMIC DNA]</scope>
    <source>
        <strain evidence="3">CBS 101740 / IMI 381727 / IBT 21946</strain>
    </source>
</reference>
<evidence type="ECO:0000256" key="1">
    <source>
        <dbReference type="SAM" id="Phobius"/>
    </source>
</evidence>
<protein>
    <submittedName>
        <fullName evidence="2">Uncharacterized protein</fullName>
    </submittedName>
</protein>
<dbReference type="VEuPathDB" id="FungiDB:ASPBRDRAFT_255326"/>
<organism evidence="2 3">
    <name type="scientific">Aspergillus brasiliensis (strain CBS 101740 / IMI 381727 / IBT 21946)</name>
    <dbReference type="NCBI Taxonomy" id="767769"/>
    <lineage>
        <taxon>Eukaryota</taxon>
        <taxon>Fungi</taxon>
        <taxon>Dikarya</taxon>
        <taxon>Ascomycota</taxon>
        <taxon>Pezizomycotina</taxon>
        <taxon>Eurotiomycetes</taxon>
        <taxon>Eurotiomycetidae</taxon>
        <taxon>Eurotiales</taxon>
        <taxon>Aspergillaceae</taxon>
        <taxon>Aspergillus</taxon>
        <taxon>Aspergillus subgen. Circumdati</taxon>
    </lineage>
</organism>
<feature type="transmembrane region" description="Helical" evidence="1">
    <location>
        <begin position="97"/>
        <end position="123"/>
    </location>
</feature>
<dbReference type="RefSeq" id="XP_067485269.1">
    <property type="nucleotide sequence ID" value="XM_067622185.1"/>
</dbReference>
<name>A0A1L9V2H2_ASPBC</name>
<evidence type="ECO:0000313" key="2">
    <source>
        <dbReference type="EMBL" id="OJJ78022.1"/>
    </source>
</evidence>
<accession>A0A1L9V2H2</accession>
<evidence type="ECO:0000313" key="3">
    <source>
        <dbReference type="Proteomes" id="UP000184499"/>
    </source>
</evidence>
<keyword evidence="1" id="KW-1133">Transmembrane helix</keyword>
<feature type="transmembrane region" description="Helical" evidence="1">
    <location>
        <begin position="43"/>
        <end position="76"/>
    </location>
</feature>
<keyword evidence="3" id="KW-1185">Reference proteome</keyword>
<dbReference type="Proteomes" id="UP000184499">
    <property type="component" value="Unassembled WGS sequence"/>
</dbReference>